<dbReference type="Proteomes" id="UP001341840">
    <property type="component" value="Unassembled WGS sequence"/>
</dbReference>
<dbReference type="EMBL" id="JASCZI010242112">
    <property type="protein sequence ID" value="MED6209644.1"/>
    <property type="molecule type" value="Genomic_DNA"/>
</dbReference>
<feature type="region of interest" description="Disordered" evidence="1">
    <location>
        <begin position="64"/>
        <end position="117"/>
    </location>
</feature>
<keyword evidence="3" id="KW-1185">Reference proteome</keyword>
<feature type="region of interest" description="Disordered" evidence="1">
    <location>
        <begin position="1"/>
        <end position="22"/>
    </location>
</feature>
<organism evidence="2 3">
    <name type="scientific">Stylosanthes scabra</name>
    <dbReference type="NCBI Taxonomy" id="79078"/>
    <lineage>
        <taxon>Eukaryota</taxon>
        <taxon>Viridiplantae</taxon>
        <taxon>Streptophyta</taxon>
        <taxon>Embryophyta</taxon>
        <taxon>Tracheophyta</taxon>
        <taxon>Spermatophyta</taxon>
        <taxon>Magnoliopsida</taxon>
        <taxon>eudicotyledons</taxon>
        <taxon>Gunneridae</taxon>
        <taxon>Pentapetalae</taxon>
        <taxon>rosids</taxon>
        <taxon>fabids</taxon>
        <taxon>Fabales</taxon>
        <taxon>Fabaceae</taxon>
        <taxon>Papilionoideae</taxon>
        <taxon>50 kb inversion clade</taxon>
        <taxon>dalbergioids sensu lato</taxon>
        <taxon>Dalbergieae</taxon>
        <taxon>Pterocarpus clade</taxon>
        <taxon>Stylosanthes</taxon>
    </lineage>
</organism>
<evidence type="ECO:0000256" key="1">
    <source>
        <dbReference type="SAM" id="MobiDB-lite"/>
    </source>
</evidence>
<feature type="compositionally biased region" description="Basic residues" evidence="1">
    <location>
        <begin position="89"/>
        <end position="103"/>
    </location>
</feature>
<accession>A0ABU6YHM5</accession>
<evidence type="ECO:0000313" key="3">
    <source>
        <dbReference type="Proteomes" id="UP001341840"/>
    </source>
</evidence>
<reference evidence="2 3" key="1">
    <citation type="journal article" date="2023" name="Plants (Basel)">
        <title>Bridging the Gap: Combining Genomics and Transcriptomics Approaches to Understand Stylosanthes scabra, an Orphan Legume from the Brazilian Caatinga.</title>
        <authorList>
            <person name="Ferreira-Neto J.R.C."/>
            <person name="da Silva M.D."/>
            <person name="Binneck E."/>
            <person name="de Melo N.F."/>
            <person name="da Silva R.H."/>
            <person name="de Melo A.L.T.M."/>
            <person name="Pandolfi V."/>
            <person name="Bustamante F.O."/>
            <person name="Brasileiro-Vidal A.C."/>
            <person name="Benko-Iseppon A.M."/>
        </authorList>
    </citation>
    <scope>NUCLEOTIDE SEQUENCE [LARGE SCALE GENOMIC DNA]</scope>
    <source>
        <tissue evidence="2">Leaves</tissue>
    </source>
</reference>
<feature type="compositionally biased region" description="Polar residues" evidence="1">
    <location>
        <begin position="1"/>
        <end position="12"/>
    </location>
</feature>
<protein>
    <submittedName>
        <fullName evidence="2">Uncharacterized protein</fullName>
    </submittedName>
</protein>
<proteinExistence type="predicted"/>
<sequence length="117" mass="13337">MRLSEKSLQPSNEELFGFSGDKEGEIATVHADHKEARQCYNASLSPPTTKSKEEHCNAVYNVDYLPPLAELDPRTNTKDRPTPAEHLEKRKKRPHPTTSKQRRPLCMESGRHARSRS</sequence>
<gene>
    <name evidence="2" type="ORF">PIB30_056730</name>
</gene>
<comment type="caution">
    <text evidence="2">The sequence shown here is derived from an EMBL/GenBank/DDBJ whole genome shotgun (WGS) entry which is preliminary data.</text>
</comment>
<evidence type="ECO:0000313" key="2">
    <source>
        <dbReference type="EMBL" id="MED6209644.1"/>
    </source>
</evidence>
<feature type="compositionally biased region" description="Basic and acidic residues" evidence="1">
    <location>
        <begin position="71"/>
        <end position="88"/>
    </location>
</feature>
<name>A0ABU6YHM5_9FABA</name>